<dbReference type="HOGENOM" id="CLU_132589_0_0_9"/>
<evidence type="ECO:0000256" key="9">
    <source>
        <dbReference type="ARBA" id="ARBA00023679"/>
    </source>
</evidence>
<dbReference type="PROSITE" id="PS00893">
    <property type="entry name" value="NUDIX_BOX"/>
    <property type="match status" value="1"/>
</dbReference>
<gene>
    <name evidence="11" type="ORF">U729_610</name>
</gene>
<dbReference type="CDD" id="cd03429">
    <property type="entry name" value="NUDIX_NADH_pyrophosphatase_Nudt13"/>
    <property type="match status" value="1"/>
</dbReference>
<comment type="similarity">
    <text evidence="3">Belongs to the Nudix hydrolase family. NudC subfamily.</text>
</comment>
<dbReference type="OrthoDB" id="9800077at2"/>
<dbReference type="GO" id="GO:0006742">
    <property type="term" value="P:NADP+ catabolic process"/>
    <property type="evidence" value="ECO:0007669"/>
    <property type="project" value="TreeGrafter"/>
</dbReference>
<dbReference type="GO" id="GO:0035529">
    <property type="term" value="F:NADH pyrophosphatase activity"/>
    <property type="evidence" value="ECO:0007669"/>
    <property type="project" value="TreeGrafter"/>
</dbReference>
<dbReference type="Pfam" id="PF00293">
    <property type="entry name" value="NUDIX"/>
    <property type="match status" value="1"/>
</dbReference>
<evidence type="ECO:0000256" key="4">
    <source>
        <dbReference type="ARBA" id="ARBA00012381"/>
    </source>
</evidence>
<protein>
    <recommendedName>
        <fullName evidence="4">NAD(+) diphosphatase</fullName>
        <ecNumber evidence="4">3.6.1.22</ecNumber>
    </recommendedName>
</protein>
<dbReference type="InterPro" id="IPR049734">
    <property type="entry name" value="NudC-like_C"/>
</dbReference>
<evidence type="ECO:0000256" key="1">
    <source>
        <dbReference type="ARBA" id="ARBA00001946"/>
    </source>
</evidence>
<dbReference type="InterPro" id="IPR020084">
    <property type="entry name" value="NUDIX_hydrolase_CS"/>
</dbReference>
<dbReference type="KEGG" id="cbv:U729_610"/>
<dbReference type="EC" id="3.6.1.22" evidence="4"/>
<keyword evidence="5" id="KW-0479">Metal-binding</keyword>
<dbReference type="InterPro" id="IPR050241">
    <property type="entry name" value="NAD-cap_RNA_hydrolase_NudC"/>
</dbReference>
<dbReference type="GO" id="GO:0005829">
    <property type="term" value="C:cytosol"/>
    <property type="evidence" value="ECO:0007669"/>
    <property type="project" value="TreeGrafter"/>
</dbReference>
<dbReference type="GO" id="GO:0019677">
    <property type="term" value="P:NAD+ catabolic process"/>
    <property type="evidence" value="ECO:0007669"/>
    <property type="project" value="TreeGrafter"/>
</dbReference>
<evidence type="ECO:0000259" key="10">
    <source>
        <dbReference type="PROSITE" id="PS51462"/>
    </source>
</evidence>
<dbReference type="AlphaFoldDB" id="A0A0A7FYS3"/>
<evidence type="ECO:0000256" key="8">
    <source>
        <dbReference type="ARBA" id="ARBA00023027"/>
    </source>
</evidence>
<evidence type="ECO:0000256" key="2">
    <source>
        <dbReference type="ARBA" id="ARBA00001947"/>
    </source>
</evidence>
<dbReference type="PANTHER" id="PTHR42904">
    <property type="entry name" value="NUDIX HYDROLASE, NUDC SUBFAMILY"/>
    <property type="match status" value="1"/>
</dbReference>
<dbReference type="Proteomes" id="UP000030635">
    <property type="component" value="Chromosome"/>
</dbReference>
<keyword evidence="12" id="KW-1185">Reference proteome</keyword>
<feature type="domain" description="Nudix hydrolase" evidence="10">
    <location>
        <begin position="37"/>
        <end position="159"/>
    </location>
</feature>
<evidence type="ECO:0000256" key="5">
    <source>
        <dbReference type="ARBA" id="ARBA00022723"/>
    </source>
</evidence>
<organism evidence="11 12">
    <name type="scientific">Clostridium baratii str. Sullivan</name>
    <dbReference type="NCBI Taxonomy" id="1415775"/>
    <lineage>
        <taxon>Bacteria</taxon>
        <taxon>Bacillati</taxon>
        <taxon>Bacillota</taxon>
        <taxon>Clostridia</taxon>
        <taxon>Eubacteriales</taxon>
        <taxon>Clostridiaceae</taxon>
        <taxon>Clostridium</taxon>
    </lineage>
</organism>
<reference evidence="11 12" key="1">
    <citation type="journal article" date="2015" name="Infect. Genet. Evol.">
        <title>Genomic sequences of six botulinum neurotoxin-producing strains representing three clostridial species illustrate the mobility and diversity of botulinum neurotoxin genes.</title>
        <authorList>
            <person name="Smith T.J."/>
            <person name="Hill K.K."/>
            <person name="Xie G."/>
            <person name="Foley B.T."/>
            <person name="Williamson C.H."/>
            <person name="Foster J.T."/>
            <person name="Johnson S.L."/>
            <person name="Chertkov O."/>
            <person name="Teshima H."/>
            <person name="Gibbons H.S."/>
            <person name="Johnsky L.A."/>
            <person name="Karavis M.A."/>
            <person name="Smith L.A."/>
        </authorList>
    </citation>
    <scope>NUCLEOTIDE SEQUENCE [LARGE SCALE GENOMIC DNA]</scope>
    <source>
        <strain evidence="11">Sullivan</strain>
    </source>
</reference>
<evidence type="ECO:0000256" key="7">
    <source>
        <dbReference type="ARBA" id="ARBA00022842"/>
    </source>
</evidence>
<dbReference type="RefSeq" id="WP_039311520.1">
    <property type="nucleotide sequence ID" value="NZ_CP006905.1"/>
</dbReference>
<evidence type="ECO:0000256" key="6">
    <source>
        <dbReference type="ARBA" id="ARBA00022801"/>
    </source>
</evidence>
<dbReference type="EMBL" id="CP006905">
    <property type="protein sequence ID" value="AIY84090.1"/>
    <property type="molecule type" value="Genomic_DNA"/>
</dbReference>
<dbReference type="GO" id="GO:0046872">
    <property type="term" value="F:metal ion binding"/>
    <property type="evidence" value="ECO:0007669"/>
    <property type="project" value="UniProtKB-KW"/>
</dbReference>
<dbReference type="Gene3D" id="3.90.79.10">
    <property type="entry name" value="Nucleoside Triphosphate Pyrophosphohydrolase"/>
    <property type="match status" value="1"/>
</dbReference>
<accession>A0A0A7FYS3</accession>
<keyword evidence="8" id="KW-0520">NAD</keyword>
<evidence type="ECO:0000256" key="3">
    <source>
        <dbReference type="ARBA" id="ARBA00009595"/>
    </source>
</evidence>
<comment type="cofactor">
    <cofactor evidence="1">
        <name>Mg(2+)</name>
        <dbReference type="ChEBI" id="CHEBI:18420"/>
    </cofactor>
</comment>
<dbReference type="PROSITE" id="PS51462">
    <property type="entry name" value="NUDIX"/>
    <property type="match status" value="1"/>
</dbReference>
<dbReference type="SUPFAM" id="SSF55811">
    <property type="entry name" value="Nudix"/>
    <property type="match status" value="1"/>
</dbReference>
<dbReference type="PANTHER" id="PTHR42904:SF6">
    <property type="entry name" value="NAD-CAPPED RNA HYDROLASE NUDT12"/>
    <property type="match status" value="1"/>
</dbReference>
<dbReference type="GeneID" id="60854098"/>
<proteinExistence type="inferred from homology"/>
<keyword evidence="7" id="KW-0460">Magnesium</keyword>
<comment type="catalytic activity">
    <reaction evidence="9">
        <text>a 5'-end NAD(+)-phospho-ribonucleoside in mRNA + H2O = a 5'-end phospho-adenosine-phospho-ribonucleoside in mRNA + beta-nicotinamide D-ribonucleotide + 2 H(+)</text>
        <dbReference type="Rhea" id="RHEA:60876"/>
        <dbReference type="Rhea" id="RHEA-COMP:15698"/>
        <dbReference type="Rhea" id="RHEA-COMP:15719"/>
        <dbReference type="ChEBI" id="CHEBI:14649"/>
        <dbReference type="ChEBI" id="CHEBI:15377"/>
        <dbReference type="ChEBI" id="CHEBI:15378"/>
        <dbReference type="ChEBI" id="CHEBI:144029"/>
        <dbReference type="ChEBI" id="CHEBI:144051"/>
    </reaction>
    <physiologicalReaction direction="left-to-right" evidence="9">
        <dbReference type="Rhea" id="RHEA:60877"/>
    </physiologicalReaction>
</comment>
<sequence>MKFEYCPKCGRKLELFNCWDEGYVPYCKVDDTLYFDTPKPCIVVGVIKEDKILLLKQSYIYKHSKVLISGYVDQNERAEDTVHREVLEEAGITIKDVTYLGSDFVKDKDLFMLTFMANYESGEINKSDEVEGIGWVDLKDALSQMEEDIIGKKVVKKIIDIRNGK</sequence>
<evidence type="ECO:0000313" key="11">
    <source>
        <dbReference type="EMBL" id="AIY84090.1"/>
    </source>
</evidence>
<dbReference type="InterPro" id="IPR015797">
    <property type="entry name" value="NUDIX_hydrolase-like_dom_sf"/>
</dbReference>
<dbReference type="InterPro" id="IPR000086">
    <property type="entry name" value="NUDIX_hydrolase_dom"/>
</dbReference>
<keyword evidence="6" id="KW-0378">Hydrolase</keyword>
<comment type="cofactor">
    <cofactor evidence="2">
        <name>Zn(2+)</name>
        <dbReference type="ChEBI" id="CHEBI:29105"/>
    </cofactor>
</comment>
<evidence type="ECO:0000313" key="12">
    <source>
        <dbReference type="Proteomes" id="UP000030635"/>
    </source>
</evidence>
<dbReference type="eggNOG" id="COG2816">
    <property type="taxonomic scope" value="Bacteria"/>
</dbReference>
<name>A0A0A7FYS3_9CLOT</name>
<dbReference type="STRING" id="1561.NPD11_2381"/>